<comment type="caution">
    <text evidence="1">The sequence shown here is derived from an EMBL/GenBank/DDBJ whole genome shotgun (WGS) entry which is preliminary data.</text>
</comment>
<dbReference type="Proteomes" id="UP000646053">
    <property type="component" value="Unassembled WGS sequence"/>
</dbReference>
<protein>
    <submittedName>
        <fullName evidence="1">Uncharacterized protein</fullName>
    </submittedName>
</protein>
<accession>A0A8J7Z0G6</accession>
<proteinExistence type="predicted"/>
<dbReference type="RefSeq" id="WP_162422950.1">
    <property type="nucleotide sequence ID" value="NZ_WVIE01000008.1"/>
</dbReference>
<dbReference type="AlphaFoldDB" id="A0A8J7Z0G6"/>
<dbReference type="EMBL" id="WVIE01000008">
    <property type="protein sequence ID" value="NDJ17439.1"/>
    <property type="molecule type" value="Genomic_DNA"/>
</dbReference>
<reference evidence="1" key="1">
    <citation type="submission" date="2019-12" db="EMBL/GenBank/DDBJ databases">
        <title>High-Quality draft genome sequences of three cyanobacteria isolated from the limestone walls of the Old Cathedral of Coimbra.</title>
        <authorList>
            <person name="Tiago I."/>
            <person name="Soares F."/>
            <person name="Portugal A."/>
        </authorList>
    </citation>
    <scope>NUCLEOTIDE SEQUENCE</scope>
    <source>
        <strain evidence="1">A</strain>
    </source>
</reference>
<sequence>MIGLLIALERFDYTLEQYGKPKALTLAIVEAGKPKLKAELDLAQLWKRYKEVRTVSLSRRHRRQSARRR</sequence>
<keyword evidence="2" id="KW-1185">Reference proteome</keyword>
<evidence type="ECO:0000313" key="1">
    <source>
        <dbReference type="EMBL" id="NDJ17439.1"/>
    </source>
</evidence>
<gene>
    <name evidence="1" type="ORF">GS601_09090</name>
</gene>
<organism evidence="1 2">
    <name type="scientific">Myxacorys almedinensis A</name>
    <dbReference type="NCBI Taxonomy" id="2690445"/>
    <lineage>
        <taxon>Bacteria</taxon>
        <taxon>Bacillati</taxon>
        <taxon>Cyanobacteriota</taxon>
        <taxon>Cyanophyceae</taxon>
        <taxon>Leptolyngbyales</taxon>
        <taxon>Leptolyngbyaceae</taxon>
        <taxon>Myxacorys</taxon>
        <taxon>Myxacorys almedinensis</taxon>
    </lineage>
</organism>
<evidence type="ECO:0000313" key="2">
    <source>
        <dbReference type="Proteomes" id="UP000646053"/>
    </source>
</evidence>
<name>A0A8J7Z0G6_9CYAN</name>